<name>A0ABP8FG15_9BACT</name>
<dbReference type="EMBL" id="BAABFN010000001">
    <property type="protein sequence ID" value="GAA4302985.1"/>
    <property type="molecule type" value="Genomic_DNA"/>
</dbReference>
<evidence type="ECO:0000313" key="3">
    <source>
        <dbReference type="EMBL" id="GAA4302985.1"/>
    </source>
</evidence>
<protein>
    <recommendedName>
        <fullName evidence="2">2TM domain-containing protein</fullName>
    </recommendedName>
</protein>
<feature type="transmembrane region" description="Helical" evidence="1">
    <location>
        <begin position="46"/>
        <end position="67"/>
    </location>
</feature>
<gene>
    <name evidence="3" type="ORF">GCM10023143_05850</name>
</gene>
<accession>A0ABP8FG15</accession>
<organism evidence="3 4">
    <name type="scientific">Compostibacter hankyongensis</name>
    <dbReference type="NCBI Taxonomy" id="1007089"/>
    <lineage>
        <taxon>Bacteria</taxon>
        <taxon>Pseudomonadati</taxon>
        <taxon>Bacteroidota</taxon>
        <taxon>Chitinophagia</taxon>
        <taxon>Chitinophagales</taxon>
        <taxon>Chitinophagaceae</taxon>
        <taxon>Compostibacter</taxon>
    </lineage>
</organism>
<keyword evidence="4" id="KW-1185">Reference proteome</keyword>
<dbReference type="RefSeq" id="WP_344975069.1">
    <property type="nucleotide sequence ID" value="NZ_BAABFN010000001.1"/>
</dbReference>
<reference evidence="4" key="1">
    <citation type="journal article" date="2019" name="Int. J. Syst. Evol. Microbiol.">
        <title>The Global Catalogue of Microorganisms (GCM) 10K type strain sequencing project: providing services to taxonomists for standard genome sequencing and annotation.</title>
        <authorList>
            <consortium name="The Broad Institute Genomics Platform"/>
            <consortium name="The Broad Institute Genome Sequencing Center for Infectious Disease"/>
            <person name="Wu L."/>
            <person name="Ma J."/>
        </authorList>
    </citation>
    <scope>NUCLEOTIDE SEQUENCE [LARGE SCALE GENOMIC DNA]</scope>
    <source>
        <strain evidence="4">JCM 17664</strain>
    </source>
</reference>
<feature type="domain" description="2TM" evidence="2">
    <location>
        <begin position="12"/>
        <end position="68"/>
    </location>
</feature>
<dbReference type="InterPro" id="IPR025698">
    <property type="entry name" value="2TM_dom"/>
</dbReference>
<comment type="caution">
    <text evidence="3">The sequence shown here is derived from an EMBL/GenBank/DDBJ whole genome shotgun (WGS) entry which is preliminary data.</text>
</comment>
<dbReference type="Proteomes" id="UP001501207">
    <property type="component" value="Unassembled WGS sequence"/>
</dbReference>
<keyword evidence="1" id="KW-1133">Transmembrane helix</keyword>
<evidence type="ECO:0000259" key="2">
    <source>
        <dbReference type="Pfam" id="PF13239"/>
    </source>
</evidence>
<evidence type="ECO:0000313" key="4">
    <source>
        <dbReference type="Proteomes" id="UP001501207"/>
    </source>
</evidence>
<proteinExistence type="predicted"/>
<sequence length="87" mass="10234">MEETAYKHPSKGVFFIHLAIYLIAMAILWTHYYVSNKALHGGAYPWEAWFTGSWFIFVLGHFCNTFFDSNRNNSDKGYVKYLQEREG</sequence>
<dbReference type="Pfam" id="PF13239">
    <property type="entry name" value="2TM"/>
    <property type="match status" value="1"/>
</dbReference>
<evidence type="ECO:0000256" key="1">
    <source>
        <dbReference type="SAM" id="Phobius"/>
    </source>
</evidence>
<keyword evidence="1" id="KW-0812">Transmembrane</keyword>
<keyword evidence="1" id="KW-0472">Membrane</keyword>
<feature type="transmembrane region" description="Helical" evidence="1">
    <location>
        <begin position="12"/>
        <end position="34"/>
    </location>
</feature>